<dbReference type="AlphaFoldDB" id="A0A8H4Q1F6"/>
<evidence type="ECO:0000256" key="1">
    <source>
        <dbReference type="SAM" id="MobiDB-lite"/>
    </source>
</evidence>
<accession>A0A8H4Q1F6</accession>
<evidence type="ECO:0000313" key="2">
    <source>
        <dbReference type="EMBL" id="KAF4581976.1"/>
    </source>
</evidence>
<sequence>MSLLWTSDRPSRKPCSRLCSSDLHKHHTIRQQYQRQNTELEHEERTRARSEANDRARHSGLTDQMPSTNPASVDYQVQELLLEQQQRHRAETGADKSPSIDQQIQEMLIEHQPRTGAKPEAAETRRPEAASHPEATPQPPLEEAILPTEMSCRQAFDQAWACNSLGGQFNSIYRYGSMRACSRHWDDFWFCMRTKSSAGEQKADMIRQYHRDRMVDKYGPGKPSSEDVWSSRDTLLPMGSAFSMPLDEHVVDE</sequence>
<dbReference type="PANTHER" id="PTHR28052">
    <property type="entry name" value="UPF0545 PROTEIN C22ORF39"/>
    <property type="match status" value="1"/>
</dbReference>
<organism evidence="2 3">
    <name type="scientific">Ophiocordyceps camponoti-floridani</name>
    <dbReference type="NCBI Taxonomy" id="2030778"/>
    <lineage>
        <taxon>Eukaryota</taxon>
        <taxon>Fungi</taxon>
        <taxon>Dikarya</taxon>
        <taxon>Ascomycota</taxon>
        <taxon>Pezizomycotina</taxon>
        <taxon>Sordariomycetes</taxon>
        <taxon>Hypocreomycetidae</taxon>
        <taxon>Hypocreales</taxon>
        <taxon>Ophiocordycipitaceae</taxon>
        <taxon>Ophiocordyceps</taxon>
    </lineage>
</organism>
<keyword evidence="3" id="KW-1185">Reference proteome</keyword>
<dbReference type="OrthoDB" id="2017405at2759"/>
<proteinExistence type="predicted"/>
<dbReference type="EMBL" id="JAACLJ010000008">
    <property type="protein sequence ID" value="KAF4581976.1"/>
    <property type="molecule type" value="Genomic_DNA"/>
</dbReference>
<dbReference type="InterPro" id="IPR021475">
    <property type="entry name" value="Pants/Emi1-like"/>
</dbReference>
<gene>
    <name evidence="2" type="ORF">GQ602_006600</name>
</gene>
<evidence type="ECO:0000313" key="3">
    <source>
        <dbReference type="Proteomes" id="UP000562929"/>
    </source>
</evidence>
<dbReference type="Pfam" id="PF11326">
    <property type="entry name" value="PANTS-like"/>
    <property type="match status" value="1"/>
</dbReference>
<feature type="region of interest" description="Disordered" evidence="1">
    <location>
        <begin position="1"/>
        <end position="70"/>
    </location>
</feature>
<dbReference type="PANTHER" id="PTHR28052:SF1">
    <property type="entry name" value="UPF0545 PROTEIN C22ORF39"/>
    <property type="match status" value="1"/>
</dbReference>
<feature type="compositionally biased region" description="Polar residues" evidence="1">
    <location>
        <begin position="61"/>
        <end position="70"/>
    </location>
</feature>
<dbReference type="Proteomes" id="UP000562929">
    <property type="component" value="Unassembled WGS sequence"/>
</dbReference>
<reference evidence="2 3" key="1">
    <citation type="journal article" date="2020" name="G3 (Bethesda)">
        <title>Genetic Underpinnings of Host Manipulation by Ophiocordyceps as Revealed by Comparative Transcriptomics.</title>
        <authorList>
            <person name="Will I."/>
            <person name="Das B."/>
            <person name="Trinh T."/>
            <person name="Brachmann A."/>
            <person name="Ohm R.A."/>
            <person name="de Bekker C."/>
        </authorList>
    </citation>
    <scope>NUCLEOTIDE SEQUENCE [LARGE SCALE GENOMIC DNA]</scope>
    <source>
        <strain evidence="2 3">EC05</strain>
    </source>
</reference>
<feature type="compositionally biased region" description="Basic and acidic residues" evidence="1">
    <location>
        <begin position="120"/>
        <end position="131"/>
    </location>
</feature>
<name>A0A8H4Q1F6_9HYPO</name>
<comment type="caution">
    <text evidence="2">The sequence shown here is derived from an EMBL/GenBank/DDBJ whole genome shotgun (WGS) entry which is preliminary data.</text>
</comment>
<feature type="region of interest" description="Disordered" evidence="1">
    <location>
        <begin position="111"/>
        <end position="140"/>
    </location>
</feature>
<feature type="compositionally biased region" description="Basic and acidic residues" evidence="1">
    <location>
        <begin position="38"/>
        <end position="57"/>
    </location>
</feature>
<protein>
    <submittedName>
        <fullName evidence="2">Early meiotic induction protein 1</fullName>
    </submittedName>
</protein>